<feature type="domain" description="C2H2-type" evidence="7">
    <location>
        <begin position="434"/>
        <end position="463"/>
    </location>
</feature>
<proteinExistence type="predicted"/>
<evidence type="ECO:0000256" key="5">
    <source>
        <dbReference type="PROSITE-ProRule" id="PRU00042"/>
    </source>
</evidence>
<protein>
    <recommendedName>
        <fullName evidence="7">C2H2-type domain-containing protein</fullName>
    </recommendedName>
</protein>
<dbReference type="GO" id="GO:0008270">
    <property type="term" value="F:zinc ion binding"/>
    <property type="evidence" value="ECO:0007669"/>
    <property type="project" value="UniProtKB-KW"/>
</dbReference>
<dbReference type="STRING" id="623744.A0A553Q8C2"/>
<feature type="region of interest" description="Disordered" evidence="6">
    <location>
        <begin position="205"/>
        <end position="225"/>
    </location>
</feature>
<feature type="compositionally biased region" description="Pro residues" evidence="6">
    <location>
        <begin position="391"/>
        <end position="403"/>
    </location>
</feature>
<dbReference type="GO" id="GO:0000978">
    <property type="term" value="F:RNA polymerase II cis-regulatory region sequence-specific DNA binding"/>
    <property type="evidence" value="ECO:0007669"/>
    <property type="project" value="TreeGrafter"/>
</dbReference>
<reference evidence="8 9" key="1">
    <citation type="journal article" date="2019" name="Sci. Data">
        <title>Hybrid genome assembly and annotation of Danionella translucida.</title>
        <authorList>
            <person name="Kadobianskyi M."/>
            <person name="Schulze L."/>
            <person name="Schuelke M."/>
            <person name="Judkewitz B."/>
        </authorList>
    </citation>
    <scope>NUCLEOTIDE SEQUENCE [LARGE SCALE GENOMIC DNA]</scope>
    <source>
        <strain evidence="8 9">Bolton</strain>
    </source>
</reference>
<dbReference type="InterPro" id="IPR013087">
    <property type="entry name" value="Znf_C2H2_type"/>
</dbReference>
<dbReference type="GO" id="GO:0000981">
    <property type="term" value="F:DNA-binding transcription factor activity, RNA polymerase II-specific"/>
    <property type="evidence" value="ECO:0007669"/>
    <property type="project" value="TreeGrafter"/>
</dbReference>
<evidence type="ECO:0000256" key="6">
    <source>
        <dbReference type="SAM" id="MobiDB-lite"/>
    </source>
</evidence>
<evidence type="ECO:0000256" key="3">
    <source>
        <dbReference type="ARBA" id="ARBA00022771"/>
    </source>
</evidence>
<keyword evidence="4" id="KW-0862">Zinc</keyword>
<dbReference type="Proteomes" id="UP000316079">
    <property type="component" value="Unassembled WGS sequence"/>
</dbReference>
<dbReference type="FunFam" id="3.30.160.60:FF:000007">
    <property type="entry name" value="Basic krueppel-like factor 3"/>
    <property type="match status" value="1"/>
</dbReference>
<keyword evidence="9" id="KW-1185">Reference proteome</keyword>
<feature type="region of interest" description="Disordered" evidence="6">
    <location>
        <begin position="513"/>
        <end position="547"/>
    </location>
</feature>
<sequence length="547" mass="60415">MDRLFERGGMGGVGEEREIQVKRGREEVSVRVCVCVSLPVISFSSAENPHQKHQQAWSRSSQLCHSYKHTEHERVCTRPSSSRRRQKLNRCTIWDGDTGVFLASSLPSLLGYNLKSWSSGQHLRLSTVRLQEPCVLWVYGLFNCVGSTGTLVFSLGLCGSGSLKELKATPGSTGLSFSRNMIPEGMKFGLSSAPGITLERIELSRERERERSADPPAEVHTCVNEKSPVKPRSLCERRVRHHSRPTIAGGRISHPQRNHPEVKRGVQGIRHEGVSELNPSHQEHVSSPDEHWLFCESALQTPAALLMAHPYDSWLRSVQPQDELSMSGWWDVQSGGMSGWGAELQGAGSSIGVGAVFGAGQAEPQMSFPPPFPSEGFKLEPLPQDLHQPSPAAPPEAPSARPKPPPRRPPRPASCRCPNCLNAEALGETHRLLHNCHVPGCGKAYAKTSHLKAHLRWHSGARPFVCNWLFCGRRFARSEELQRHLQSHQGTSGRGLGCPSCPRLFLRPEHLSKHVRSHHMPAAAEATLPEPPKVKTEERNEADAKNG</sequence>
<dbReference type="PROSITE" id="PS50157">
    <property type="entry name" value="ZINC_FINGER_C2H2_2"/>
    <property type="match status" value="3"/>
</dbReference>
<dbReference type="SMART" id="SM00355">
    <property type="entry name" value="ZnF_C2H2"/>
    <property type="match status" value="3"/>
</dbReference>
<accession>A0A553Q8C2</accession>
<dbReference type="PROSITE" id="PS00028">
    <property type="entry name" value="ZINC_FINGER_C2H2_1"/>
    <property type="match status" value="2"/>
</dbReference>
<dbReference type="Gene3D" id="3.30.160.60">
    <property type="entry name" value="Classic Zinc Finger"/>
    <property type="match status" value="2"/>
</dbReference>
<gene>
    <name evidence="8" type="ORF">DNTS_030226</name>
</gene>
<name>A0A553Q8C2_9TELE</name>
<dbReference type="SUPFAM" id="SSF57667">
    <property type="entry name" value="beta-beta-alpha zinc fingers"/>
    <property type="match status" value="1"/>
</dbReference>
<feature type="domain" description="C2H2-type" evidence="7">
    <location>
        <begin position="464"/>
        <end position="493"/>
    </location>
</feature>
<keyword evidence="1" id="KW-0479">Metal-binding</keyword>
<dbReference type="EMBL" id="SRMA01026244">
    <property type="protein sequence ID" value="TRY86184.1"/>
    <property type="molecule type" value="Genomic_DNA"/>
</dbReference>
<feature type="domain" description="C2H2-type" evidence="7">
    <location>
        <begin position="496"/>
        <end position="518"/>
    </location>
</feature>
<dbReference type="InterPro" id="IPR036236">
    <property type="entry name" value="Znf_C2H2_sf"/>
</dbReference>
<feature type="compositionally biased region" description="Basic and acidic residues" evidence="6">
    <location>
        <begin position="532"/>
        <end position="547"/>
    </location>
</feature>
<evidence type="ECO:0000313" key="9">
    <source>
        <dbReference type="Proteomes" id="UP000316079"/>
    </source>
</evidence>
<dbReference type="PANTHER" id="PTHR23235:SF120">
    <property type="entry name" value="KRUPPEL-LIKE FACTOR 15"/>
    <property type="match status" value="1"/>
</dbReference>
<dbReference type="AlphaFoldDB" id="A0A553Q8C2"/>
<dbReference type="Pfam" id="PF00096">
    <property type="entry name" value="zf-C2H2"/>
    <property type="match status" value="2"/>
</dbReference>
<organism evidence="8 9">
    <name type="scientific">Danionella cerebrum</name>
    <dbReference type="NCBI Taxonomy" id="2873325"/>
    <lineage>
        <taxon>Eukaryota</taxon>
        <taxon>Metazoa</taxon>
        <taxon>Chordata</taxon>
        <taxon>Craniata</taxon>
        <taxon>Vertebrata</taxon>
        <taxon>Euteleostomi</taxon>
        <taxon>Actinopterygii</taxon>
        <taxon>Neopterygii</taxon>
        <taxon>Teleostei</taxon>
        <taxon>Ostariophysi</taxon>
        <taxon>Cypriniformes</taxon>
        <taxon>Danionidae</taxon>
        <taxon>Danioninae</taxon>
        <taxon>Danionella</taxon>
    </lineage>
</organism>
<evidence type="ECO:0000259" key="7">
    <source>
        <dbReference type="PROSITE" id="PS50157"/>
    </source>
</evidence>
<dbReference type="OrthoDB" id="6365676at2759"/>
<evidence type="ECO:0000256" key="1">
    <source>
        <dbReference type="ARBA" id="ARBA00022723"/>
    </source>
</evidence>
<keyword evidence="3 5" id="KW-0863">Zinc-finger</keyword>
<evidence type="ECO:0000313" key="8">
    <source>
        <dbReference type="EMBL" id="TRY86184.1"/>
    </source>
</evidence>
<evidence type="ECO:0000256" key="2">
    <source>
        <dbReference type="ARBA" id="ARBA00022737"/>
    </source>
</evidence>
<feature type="region of interest" description="Disordered" evidence="6">
    <location>
        <begin position="362"/>
        <end position="413"/>
    </location>
</feature>
<keyword evidence="2" id="KW-0677">Repeat</keyword>
<evidence type="ECO:0000256" key="4">
    <source>
        <dbReference type="ARBA" id="ARBA00022833"/>
    </source>
</evidence>
<comment type="caution">
    <text evidence="8">The sequence shown here is derived from an EMBL/GenBank/DDBJ whole genome shotgun (WGS) entry which is preliminary data.</text>
</comment>
<dbReference type="PANTHER" id="PTHR23235">
    <property type="entry name" value="KRUEPPEL-LIKE TRANSCRIPTION FACTOR"/>
    <property type="match status" value="1"/>
</dbReference>